<gene>
    <name evidence="3" type="ORF">E0F88_03770</name>
</gene>
<dbReference type="PANTHER" id="PTHR46558">
    <property type="entry name" value="TRACRIPTIONAL REGULATORY PROTEIN-RELATED-RELATED"/>
    <property type="match status" value="1"/>
</dbReference>
<dbReference type="CDD" id="cd00093">
    <property type="entry name" value="HTH_XRE"/>
    <property type="match status" value="1"/>
</dbReference>
<evidence type="ECO:0000256" key="1">
    <source>
        <dbReference type="ARBA" id="ARBA00023125"/>
    </source>
</evidence>
<dbReference type="OrthoDB" id="959646at2"/>
<dbReference type="RefSeq" id="WP_131956746.1">
    <property type="nucleotide sequence ID" value="NZ_SMFL01000001.1"/>
</dbReference>
<name>A0A4R5E2M2_9BACT</name>
<evidence type="ECO:0000313" key="3">
    <source>
        <dbReference type="EMBL" id="TDE18665.1"/>
    </source>
</evidence>
<dbReference type="EMBL" id="SMFL01000001">
    <property type="protein sequence ID" value="TDE18665.1"/>
    <property type="molecule type" value="Genomic_DNA"/>
</dbReference>
<dbReference type="InterPro" id="IPR010982">
    <property type="entry name" value="Lambda_DNA-bd_dom_sf"/>
</dbReference>
<dbReference type="Proteomes" id="UP000294850">
    <property type="component" value="Unassembled WGS sequence"/>
</dbReference>
<dbReference type="InterPro" id="IPR001387">
    <property type="entry name" value="Cro/C1-type_HTH"/>
</dbReference>
<dbReference type="Gene3D" id="1.10.260.40">
    <property type="entry name" value="lambda repressor-like DNA-binding domains"/>
    <property type="match status" value="1"/>
</dbReference>
<feature type="domain" description="HTH cro/C1-type" evidence="2">
    <location>
        <begin position="8"/>
        <end position="63"/>
    </location>
</feature>
<dbReference type="PANTHER" id="PTHR46558:SF4">
    <property type="entry name" value="DNA-BIDING PHAGE PROTEIN"/>
    <property type="match status" value="1"/>
</dbReference>
<keyword evidence="4" id="KW-1185">Reference proteome</keyword>
<sequence length="113" mass="12964">MIRIGENIRLARNKKGYSQEYMAEKLSVSAQAYDELESKNQNSLTWGQIFEIATLLDTDVESLVISHSDLNNSNQPEKKPGEEQEVDQLRELVRMQKELLTALKKNVEVKILT</sequence>
<dbReference type="Pfam" id="PF01381">
    <property type="entry name" value="HTH_3"/>
    <property type="match status" value="1"/>
</dbReference>
<dbReference type="GO" id="GO:0003677">
    <property type="term" value="F:DNA binding"/>
    <property type="evidence" value="ECO:0007669"/>
    <property type="project" value="UniProtKB-KW"/>
</dbReference>
<protein>
    <submittedName>
        <fullName evidence="3">XRE family transcriptional regulator</fullName>
    </submittedName>
</protein>
<dbReference type="SUPFAM" id="SSF47413">
    <property type="entry name" value="lambda repressor-like DNA-binding domains"/>
    <property type="match status" value="1"/>
</dbReference>
<dbReference type="AlphaFoldDB" id="A0A4R5E2M2"/>
<proteinExistence type="predicted"/>
<comment type="caution">
    <text evidence="3">The sequence shown here is derived from an EMBL/GenBank/DDBJ whole genome shotgun (WGS) entry which is preliminary data.</text>
</comment>
<accession>A0A4R5E2M2</accession>
<reference evidence="3 4" key="1">
    <citation type="submission" date="2019-03" db="EMBL/GenBank/DDBJ databases">
        <title>Dyadobacter AR-3-6 sp. nov., isolated from arctic soil.</title>
        <authorList>
            <person name="Chaudhary D.K."/>
        </authorList>
    </citation>
    <scope>NUCLEOTIDE SEQUENCE [LARGE SCALE GENOMIC DNA]</scope>
    <source>
        <strain evidence="3 4">AR-3-6</strain>
    </source>
</reference>
<evidence type="ECO:0000313" key="4">
    <source>
        <dbReference type="Proteomes" id="UP000294850"/>
    </source>
</evidence>
<dbReference type="SMART" id="SM00530">
    <property type="entry name" value="HTH_XRE"/>
    <property type="match status" value="1"/>
</dbReference>
<keyword evidence="1" id="KW-0238">DNA-binding</keyword>
<evidence type="ECO:0000259" key="2">
    <source>
        <dbReference type="PROSITE" id="PS50943"/>
    </source>
</evidence>
<organism evidence="3 4">
    <name type="scientific">Dyadobacter psychrotolerans</name>
    <dbReference type="NCBI Taxonomy" id="2541721"/>
    <lineage>
        <taxon>Bacteria</taxon>
        <taxon>Pseudomonadati</taxon>
        <taxon>Bacteroidota</taxon>
        <taxon>Cytophagia</taxon>
        <taxon>Cytophagales</taxon>
        <taxon>Spirosomataceae</taxon>
        <taxon>Dyadobacter</taxon>
    </lineage>
</organism>
<dbReference type="PROSITE" id="PS50943">
    <property type="entry name" value="HTH_CROC1"/>
    <property type="match status" value="1"/>
</dbReference>